<comment type="caution">
    <text evidence="7">The sequence shown here is derived from an EMBL/GenBank/DDBJ whole genome shotgun (WGS) entry which is preliminary data.</text>
</comment>
<dbReference type="InterPro" id="IPR022164">
    <property type="entry name" value="Kinesin-like"/>
</dbReference>
<feature type="compositionally biased region" description="Low complexity" evidence="5">
    <location>
        <begin position="1103"/>
        <end position="1116"/>
    </location>
</feature>
<dbReference type="Pfam" id="PF01302">
    <property type="entry name" value="CAP_GLY"/>
    <property type="match status" value="1"/>
</dbReference>
<feature type="compositionally biased region" description="Basic and acidic residues" evidence="5">
    <location>
        <begin position="1117"/>
        <end position="1130"/>
    </location>
</feature>
<dbReference type="Proteomes" id="UP001634394">
    <property type="component" value="Unassembled WGS sequence"/>
</dbReference>
<evidence type="ECO:0000313" key="7">
    <source>
        <dbReference type="EMBL" id="KAL3888334.1"/>
    </source>
</evidence>
<feature type="region of interest" description="Disordered" evidence="5">
    <location>
        <begin position="1213"/>
        <end position="1247"/>
    </location>
</feature>
<dbReference type="InterPro" id="IPR008984">
    <property type="entry name" value="SMAD_FHA_dom_sf"/>
</dbReference>
<evidence type="ECO:0000256" key="1">
    <source>
        <dbReference type="ARBA" id="ARBA00022741"/>
    </source>
</evidence>
<sequence>MEHTLVGCPGGPDAEHIEHDIQLSGLGIQPRHCLVEIVSNEVFLIPFEGARTCVNGSVIHERTRVKHGNRILWGNNHFFRLNCPKKNSVHTMEPEQKIDFDFAQQELMMNEYSNDPISEAIMAMEKQYEEDKQEALEKQRQMYEQQMQMLRNQLMSPGTPSGPYPTLDVNRLTPTSSQSAIQKKYQQWAQERDKIFKQSLAKLREEVVKANSLVREANFLAQEMGKKTEFHVTLQIPASNLSPNRRRGAFVSEPAILVRRKGRGSQIWSMEKFENKIIDMRDMYEERKNQGLPMRDDGPLQRGDPFYESQENHNLIGVANVFLECLFYDVKLDYHVPIISQQGEVAGKLHVEISKLGGDMLDRFADIHVEDSEEESSTVAGTPAGSPMIVRVCIHGAKGLPRELSHFVFCQYTFWGQEEPITVAPVINPEASSINPKKGTMSFRFDHRRDFKINVIDEFVEHCYDRALSIEVWGHRIVGFGSQVSYVESMKAKTLSLTDRWSEVMRKIEVRVEIQELNDQGEYAPVEVKPQPDVPCAGVFQLRQGHSRRIQVRVKPVAHSGTLPLICEAITSISVGSICGRFKLQKGLDSYQEEDLNLVRDRWSEALARRKNYLDEQIQKLINKTDKSESDSDRERALIEQWVCLTEERNAVMVPAAGSGIPGAPADWDAPPDMEQHMPVLFLDLNADDMSTPNAKEGLQAAGMNSILVREQPSTFLSLPIIKTYTEKENVCAVVSWDSSIHDSNYLNRLTSSNERVYMILKAIVRLSHPASMELVLRKRLCINIYTKHTISSFTDKLKQRFIGTDVFRASGITYDVVSNIPKASEDLENMETLAQMAASSSEVNDTDGETYIEKYIKGVSAVESILTLDRLRQEVAVKELMAIQGRNLTKTTSVPNINQHFMSPPRLDQKMRFDSFQDLSAADRSFSPGESSFRKRAYSAIGLDIVTIAKELTYKCSATLARPTFLDLRANSGSNSAKLGGKLSMSPLGAKMIPMKPLRTLQEEQQRRESKPLLYHDTEEEEEDSPVRPMPPIKIEPDPHSVCSDDFQEFESYHSQQSQKQEADKDDTSIPHSGTNESLAEIQTKNYTPSMASSGYGSQAVSTLTLSSEDSLSLRSSEDNMESVKDKMARRSQMLGQTSSVESDLGEDEIHASQQEEESHNAQKQEQSHAAQTTDESHVTQKEKEVDKSDAAQKENETSFIVEVTESKNVLSQTSKVAMEDNRESLKETKTEAQSNASQIIKEDTKKDKMPPIITVMNAEVKSNALQTKEADIKKYSCPEQSIFDDDIEEEESEISDKFLDLHISEEDLRIDPSNNEMGGDKVQIPLATDDSKNRTKVSENLPKGIDNSDVHKVSSNSDIHKGSDSLKNPSKDGVISEKQRESKLDSAHDKSLQNVFSDKSAMQNNQYKDNISVRTGRDDSLSKTNTSVVSESSSGYSRSLVHSESFDPYSEEAMEELERLGEDDGPDNSEFLSIDDRNDSNLSTTGSTLLERSSTKSENIEDRLHIRPENQSTPKSAVGLGSSEKRPRPVSCLVFSPGNEEFSNSLLEEKKKRNSFVGNSDEHLSEDSASVCSFGSRADLDRLQESPVPSWVQVGESVQVIPSRGGTKMTGVVQYVGTVEFASGPWVGVELDLPEGRNTNP</sequence>
<keyword evidence="4" id="KW-0175">Coiled coil</keyword>
<evidence type="ECO:0000256" key="2">
    <source>
        <dbReference type="ARBA" id="ARBA00022840"/>
    </source>
</evidence>
<dbReference type="GO" id="GO:0005524">
    <property type="term" value="F:ATP binding"/>
    <property type="evidence" value="ECO:0007669"/>
    <property type="project" value="UniProtKB-KW"/>
</dbReference>
<evidence type="ECO:0000256" key="5">
    <source>
        <dbReference type="SAM" id="MobiDB-lite"/>
    </source>
</evidence>
<dbReference type="Gene3D" id="2.60.200.20">
    <property type="match status" value="1"/>
</dbReference>
<reference evidence="7 8" key="1">
    <citation type="submission" date="2024-11" db="EMBL/GenBank/DDBJ databases">
        <title>Chromosome-level genome assembly of the freshwater bivalve Anodonta woodiana.</title>
        <authorList>
            <person name="Chen X."/>
        </authorList>
    </citation>
    <scope>NUCLEOTIDE SEQUENCE [LARGE SCALE GENOMIC DNA]</scope>
    <source>
        <strain evidence="7">MN2024</strain>
        <tissue evidence="7">Gills</tissue>
    </source>
</reference>
<protein>
    <recommendedName>
        <fullName evidence="6">CAP-Gly domain-containing protein</fullName>
    </recommendedName>
</protein>
<dbReference type="PANTHER" id="PTHR47117">
    <property type="entry name" value="STAR-RELATED LIPID TRANSFER PROTEIN 9"/>
    <property type="match status" value="1"/>
</dbReference>
<feature type="compositionally biased region" description="Polar residues" evidence="5">
    <location>
        <begin position="1071"/>
        <end position="1102"/>
    </location>
</feature>
<organism evidence="7 8">
    <name type="scientific">Sinanodonta woodiana</name>
    <name type="common">Chinese pond mussel</name>
    <name type="synonym">Anodonta woodiana</name>
    <dbReference type="NCBI Taxonomy" id="1069815"/>
    <lineage>
        <taxon>Eukaryota</taxon>
        <taxon>Metazoa</taxon>
        <taxon>Spiralia</taxon>
        <taxon>Lophotrochozoa</taxon>
        <taxon>Mollusca</taxon>
        <taxon>Bivalvia</taxon>
        <taxon>Autobranchia</taxon>
        <taxon>Heteroconchia</taxon>
        <taxon>Palaeoheterodonta</taxon>
        <taxon>Unionida</taxon>
        <taxon>Unionoidea</taxon>
        <taxon>Unionidae</taxon>
        <taxon>Unioninae</taxon>
        <taxon>Sinanodonta</taxon>
    </lineage>
</organism>
<feature type="compositionally biased region" description="Basic and acidic residues" evidence="5">
    <location>
        <begin position="1176"/>
        <end position="1198"/>
    </location>
</feature>
<keyword evidence="8" id="KW-1185">Reference proteome</keyword>
<proteinExistence type="predicted"/>
<dbReference type="Pfam" id="PF12423">
    <property type="entry name" value="KIF1B"/>
    <property type="match status" value="1"/>
</dbReference>
<feature type="compositionally biased region" description="Polar residues" evidence="5">
    <location>
        <begin position="1394"/>
        <end position="1415"/>
    </location>
</feature>
<accession>A0ABD3XQ33</accession>
<dbReference type="Pfam" id="PF00498">
    <property type="entry name" value="FHA"/>
    <property type="match status" value="1"/>
</dbReference>
<dbReference type="InterPro" id="IPR022140">
    <property type="entry name" value="Kinesin-like_KIF1-typ"/>
</dbReference>
<name>A0ABD3XQ33_SINWO</name>
<feature type="domain" description="CAP-Gly" evidence="6">
    <location>
        <begin position="1619"/>
        <end position="1643"/>
    </location>
</feature>
<feature type="compositionally biased region" description="Basic and acidic residues" evidence="5">
    <location>
        <begin position="1348"/>
        <end position="1366"/>
    </location>
</feature>
<dbReference type="InterPro" id="IPR036859">
    <property type="entry name" value="CAP-Gly_dom_sf"/>
</dbReference>
<evidence type="ECO:0000313" key="8">
    <source>
        <dbReference type="Proteomes" id="UP001634394"/>
    </source>
</evidence>
<feature type="compositionally biased region" description="Polar residues" evidence="5">
    <location>
        <begin position="1482"/>
        <end position="1494"/>
    </location>
</feature>
<dbReference type="PROSITE" id="PS50245">
    <property type="entry name" value="CAP_GLY_2"/>
    <property type="match status" value="1"/>
</dbReference>
<evidence type="ECO:0000256" key="4">
    <source>
        <dbReference type="SAM" id="Coils"/>
    </source>
</evidence>
<dbReference type="EMBL" id="JBJQND010000001">
    <property type="protein sequence ID" value="KAL3888334.1"/>
    <property type="molecule type" value="Genomic_DNA"/>
</dbReference>
<keyword evidence="2" id="KW-0067">ATP-binding</keyword>
<keyword evidence="1" id="KW-0547">Nucleotide-binding</keyword>
<dbReference type="Pfam" id="PF12473">
    <property type="entry name" value="DUF3694"/>
    <property type="match status" value="2"/>
</dbReference>
<dbReference type="Gene3D" id="2.30.30.190">
    <property type="entry name" value="CAP Gly-rich-like domain"/>
    <property type="match status" value="1"/>
</dbReference>
<dbReference type="SUPFAM" id="SSF74924">
    <property type="entry name" value="Cap-Gly domain"/>
    <property type="match status" value="1"/>
</dbReference>
<gene>
    <name evidence="7" type="ORF">ACJMK2_000704</name>
</gene>
<dbReference type="InterPro" id="IPR000938">
    <property type="entry name" value="CAP-Gly_domain"/>
</dbReference>
<feature type="compositionally biased region" description="Basic and acidic residues" evidence="5">
    <location>
        <begin position="1376"/>
        <end position="1393"/>
    </location>
</feature>
<dbReference type="InterPro" id="IPR000253">
    <property type="entry name" value="FHA_dom"/>
</dbReference>
<feature type="compositionally biased region" description="Basic and acidic residues" evidence="5">
    <location>
        <begin position="1495"/>
        <end position="1510"/>
    </location>
</feature>
<feature type="compositionally biased region" description="Basic and acidic residues" evidence="5">
    <location>
        <begin position="1219"/>
        <end position="1232"/>
    </location>
</feature>
<feature type="compositionally biased region" description="Basic and acidic residues" evidence="5">
    <location>
        <begin position="1158"/>
        <end position="1168"/>
    </location>
</feature>
<feature type="coiled-coil region" evidence="4">
    <location>
        <begin position="121"/>
        <end position="153"/>
    </location>
</feature>
<evidence type="ECO:0000256" key="3">
    <source>
        <dbReference type="ARBA" id="ARBA00023175"/>
    </source>
</evidence>
<keyword evidence="3" id="KW-0505">Motor protein</keyword>
<feature type="region of interest" description="Disordered" evidence="5">
    <location>
        <begin position="1002"/>
        <end position="1201"/>
    </location>
</feature>
<feature type="region of interest" description="Disordered" evidence="5">
    <location>
        <begin position="1311"/>
        <end position="1529"/>
    </location>
</feature>
<feature type="compositionally biased region" description="Low complexity" evidence="5">
    <location>
        <begin position="1429"/>
        <end position="1442"/>
    </location>
</feature>
<dbReference type="SUPFAM" id="SSF49879">
    <property type="entry name" value="SMAD/FHA domain"/>
    <property type="match status" value="1"/>
</dbReference>
<feature type="compositionally biased region" description="Basic and acidic residues" evidence="5">
    <location>
        <begin position="1002"/>
        <end position="1018"/>
    </location>
</feature>
<evidence type="ECO:0000259" key="6">
    <source>
        <dbReference type="PROSITE" id="PS50245"/>
    </source>
</evidence>